<dbReference type="Proteomes" id="UP000266743">
    <property type="component" value="Chromosome 10"/>
</dbReference>
<gene>
    <name evidence="2" type="ORF">DPX39_100033800</name>
</gene>
<organism evidence="2">
    <name type="scientific">Trypanosoma brucei equiperdum</name>
    <dbReference type="NCBI Taxonomy" id="630700"/>
    <lineage>
        <taxon>Eukaryota</taxon>
        <taxon>Discoba</taxon>
        <taxon>Euglenozoa</taxon>
        <taxon>Kinetoplastea</taxon>
        <taxon>Metakinetoplastina</taxon>
        <taxon>Trypanosomatida</taxon>
        <taxon>Trypanosomatidae</taxon>
        <taxon>Trypanosoma</taxon>
    </lineage>
</organism>
<comment type="caution">
    <text evidence="2">The sequence shown here is derived from an EMBL/GenBank/DDBJ whole genome shotgun (WGS) entry which is preliminary data.</text>
</comment>
<reference evidence="2" key="1">
    <citation type="submission" date="2018-09" db="EMBL/GenBank/DDBJ databases">
        <title>whole genome sequence of T. equiperdum IVM-t1 strain.</title>
        <authorList>
            <person name="Suganuma K."/>
        </authorList>
    </citation>
    <scope>NUCLEOTIDE SEQUENCE [LARGE SCALE GENOMIC DNA]</scope>
    <source>
        <strain evidence="2">IVM-t1</strain>
    </source>
</reference>
<evidence type="ECO:0000256" key="1">
    <source>
        <dbReference type="SAM" id="MobiDB-lite"/>
    </source>
</evidence>
<dbReference type="AlphaFoldDB" id="A0A3L6L1J1"/>
<dbReference type="EMBL" id="QSBY01000010">
    <property type="protein sequence ID" value="RHW69581.1"/>
    <property type="molecule type" value="Genomic_DNA"/>
</dbReference>
<name>A0A3L6L1J1_9TRYP</name>
<sequence length="112" mass="13781">MRRPMGNEKADNMNMEGNRGMDYTDMTDGRKEVVKVFWRIRRDWREWETDKSRSGEEFEVRTQVPSGRTFEGLMFFFRWARSALSCSFPVRSVLKRWRLWYVIDKLERWENK</sequence>
<feature type="compositionally biased region" description="Basic and acidic residues" evidence="1">
    <location>
        <begin position="1"/>
        <end position="11"/>
    </location>
</feature>
<proteinExistence type="predicted"/>
<accession>A0A3L6L1J1</accession>
<evidence type="ECO:0000313" key="2">
    <source>
        <dbReference type="EMBL" id="RHW69581.1"/>
    </source>
</evidence>
<feature type="region of interest" description="Disordered" evidence="1">
    <location>
        <begin position="1"/>
        <end position="23"/>
    </location>
</feature>
<protein>
    <submittedName>
        <fullName evidence="2">Uncharacterized protein</fullName>
    </submittedName>
</protein>